<protein>
    <submittedName>
        <fullName evidence="1">Uncharacterized protein</fullName>
    </submittedName>
</protein>
<sequence length="132" mass="15313">MPFRREVSSWTKKALDRVDKTRRASALELFRLIILSTPVDNGVLINNWRTQINRPNTDTRETQSAVGADSLREAQSNLGKLEDTVFFTNNLPYAHRIEFDGWSRYKAPQGMVRKNVARWDEIVAAKAKEYMR</sequence>
<accession>A0A0A1IUN5</accession>
<dbReference type="KEGG" id="vg:23680044"/>
<dbReference type="OrthoDB" id="16937at10239"/>
<dbReference type="GeneID" id="23680044"/>
<organism evidence="1 2">
    <name type="scientific">Pseudomonas phage vB_PaeS_PAO1_Ab18</name>
    <dbReference type="NCBI Taxonomy" id="1548905"/>
    <lineage>
        <taxon>Viruses</taxon>
        <taxon>Duplodnaviria</taxon>
        <taxon>Heunggongvirae</taxon>
        <taxon>Uroviricota</taxon>
        <taxon>Caudoviricetes</taxon>
        <taxon>Mesyanzhinovviridae</taxon>
        <taxon>Bradleyvirinae</taxon>
        <taxon>Abidjanvirus</taxon>
        <taxon>Abidjanvirus Ab18</taxon>
        <taxon>Pseudomonas virus Ab18</taxon>
    </lineage>
</organism>
<gene>
    <name evidence="1" type="primary">ORF59</name>
</gene>
<dbReference type="RefSeq" id="YP_009125162.1">
    <property type="nucleotide sequence ID" value="NC_026594.1"/>
</dbReference>
<dbReference type="EMBL" id="LN610577">
    <property type="protein sequence ID" value="CEF89698.1"/>
    <property type="molecule type" value="Genomic_DNA"/>
</dbReference>
<evidence type="ECO:0000313" key="1">
    <source>
        <dbReference type="EMBL" id="CEF89698.1"/>
    </source>
</evidence>
<keyword evidence="2" id="KW-1185">Reference proteome</keyword>
<reference evidence="1 2" key="1">
    <citation type="journal article" date="2015" name="PLoS ONE">
        <title>Investigation of a Large Collection of Pseudomonas aeruginosa Bacteriophages Collected from a Single Environmental Source in Abidjan, Cote d'Ivoire.</title>
        <authorList>
            <person name="Essoh C."/>
            <person name="Latino L."/>
            <person name="Midoux C."/>
            <person name="Blouin Y."/>
            <person name="Loukou G."/>
            <person name="Nguetta S.P."/>
            <person name="Lathro S."/>
            <person name="Cablanmian A."/>
            <person name="Kouassi A.K."/>
            <person name="Vergnaud G."/>
            <person name="Pourcel C."/>
        </authorList>
    </citation>
    <scope>NUCLEOTIDE SEQUENCE [LARGE SCALE GENOMIC DNA]</scope>
    <source>
        <strain evidence="1">Ab18</strain>
    </source>
</reference>
<proteinExistence type="predicted"/>
<dbReference type="Proteomes" id="UP000030226">
    <property type="component" value="Segment"/>
</dbReference>
<name>A0A0A1IUN5_9CAUD</name>
<evidence type="ECO:0000313" key="2">
    <source>
        <dbReference type="Proteomes" id="UP000030226"/>
    </source>
</evidence>